<dbReference type="RefSeq" id="WP_133251402.1">
    <property type="nucleotide sequence ID" value="NZ_CP177354.1"/>
</dbReference>
<proteinExistence type="predicted"/>
<gene>
    <name evidence="1" type="ORF">WH50_22025</name>
</gene>
<dbReference type="EMBL" id="LAPT01000121">
    <property type="protein sequence ID" value="PXF29219.1"/>
    <property type="molecule type" value="Genomic_DNA"/>
</dbReference>
<evidence type="ECO:0000313" key="2">
    <source>
        <dbReference type="Proteomes" id="UP000248090"/>
    </source>
</evidence>
<keyword evidence="2" id="KW-1185">Reference proteome</keyword>
<comment type="caution">
    <text evidence="1">The sequence shown here is derived from an EMBL/GenBank/DDBJ whole genome shotgun (WGS) entry which is preliminary data.</text>
</comment>
<name>A0ABX5LST5_9GAMM</name>
<dbReference type="Proteomes" id="UP000248090">
    <property type="component" value="Unassembled WGS sequence"/>
</dbReference>
<sequence length="72" mass="8337">MTEEKITSLLQGYSLEDLYQLKAIMERKVEEQRAKQTQVRKFGFRASLKELADSSGLDIASLMKDAAQWQKR</sequence>
<accession>A0ABX5LST5</accession>
<evidence type="ECO:0008006" key="3">
    <source>
        <dbReference type="Google" id="ProtNLM"/>
    </source>
</evidence>
<organism evidence="1 2">
    <name type="scientific">Pokkaliibacter plantistimulans</name>
    <dbReference type="NCBI Taxonomy" id="1635171"/>
    <lineage>
        <taxon>Bacteria</taxon>
        <taxon>Pseudomonadati</taxon>
        <taxon>Pseudomonadota</taxon>
        <taxon>Gammaproteobacteria</taxon>
        <taxon>Oceanospirillales</taxon>
        <taxon>Balneatrichaceae</taxon>
        <taxon>Pokkaliibacter</taxon>
    </lineage>
</organism>
<reference evidence="1 2" key="1">
    <citation type="submission" date="2015-03" db="EMBL/GenBank/DDBJ databases">
        <authorList>
            <person name="Krishnan R."/>
            <person name="Midha S."/>
            <person name="Patil P.B."/>
            <person name="Rameshkumar N."/>
        </authorList>
    </citation>
    <scope>NUCLEOTIDE SEQUENCE [LARGE SCALE GENOMIC DNA]</scope>
    <source>
        <strain evidence="1 2">L1E11</strain>
    </source>
</reference>
<protein>
    <recommendedName>
        <fullName evidence="3">DUF4351 domain-containing protein</fullName>
    </recommendedName>
</protein>
<evidence type="ECO:0000313" key="1">
    <source>
        <dbReference type="EMBL" id="PXF29219.1"/>
    </source>
</evidence>